<evidence type="ECO:0000256" key="7">
    <source>
        <dbReference type="PIRSR" id="PIRSR606225-1"/>
    </source>
</evidence>
<evidence type="ECO:0000256" key="4">
    <source>
        <dbReference type="ARBA" id="ARBA00022552"/>
    </source>
</evidence>
<evidence type="ECO:0000256" key="2">
    <source>
        <dbReference type="ARBA" id="ARBA00002876"/>
    </source>
</evidence>
<evidence type="ECO:0000256" key="8">
    <source>
        <dbReference type="PROSITE-ProRule" id="PRU00182"/>
    </source>
</evidence>
<dbReference type="AlphaFoldDB" id="A0A084IJM6"/>
<dbReference type="InterPro" id="IPR020103">
    <property type="entry name" value="PsdUridine_synth_cat_dom_sf"/>
</dbReference>
<accession>A0A084IJM6</accession>
<dbReference type="Gene3D" id="3.10.290.10">
    <property type="entry name" value="RNA-binding S4 domain"/>
    <property type="match status" value="1"/>
</dbReference>
<name>A0A084IJM6_SALHC</name>
<dbReference type="InterPro" id="IPR050188">
    <property type="entry name" value="RluA_PseudoU_synthase"/>
</dbReference>
<evidence type="ECO:0000256" key="3">
    <source>
        <dbReference type="ARBA" id="ARBA00010876"/>
    </source>
</evidence>
<dbReference type="Pfam" id="PF01479">
    <property type="entry name" value="S4"/>
    <property type="match status" value="1"/>
</dbReference>
<evidence type="ECO:0000256" key="9">
    <source>
        <dbReference type="RuleBase" id="RU362028"/>
    </source>
</evidence>
<reference evidence="11 12" key="1">
    <citation type="submission" date="2013-03" db="EMBL/GenBank/DDBJ databases">
        <title>Salinisphaera hydrothermalis C41B8 Genome Sequencing.</title>
        <authorList>
            <person name="Li C."/>
            <person name="Lai Q."/>
            <person name="Shao Z."/>
        </authorList>
    </citation>
    <scope>NUCLEOTIDE SEQUENCE [LARGE SCALE GENOMIC DNA]</scope>
    <source>
        <strain evidence="11 12">C41B8</strain>
    </source>
</reference>
<dbReference type="SMART" id="SM00363">
    <property type="entry name" value="S4"/>
    <property type="match status" value="1"/>
</dbReference>
<dbReference type="InterPro" id="IPR006145">
    <property type="entry name" value="PsdUridine_synth_RsuA/RluA"/>
</dbReference>
<dbReference type="SUPFAM" id="SSF55120">
    <property type="entry name" value="Pseudouridine synthase"/>
    <property type="match status" value="1"/>
</dbReference>
<keyword evidence="12" id="KW-1185">Reference proteome</keyword>
<dbReference type="InterPro" id="IPR006225">
    <property type="entry name" value="PsdUridine_synth_RluC/D"/>
</dbReference>
<evidence type="ECO:0000256" key="1">
    <source>
        <dbReference type="ARBA" id="ARBA00000381"/>
    </source>
</evidence>
<organism evidence="11 12">
    <name type="scientific">Salinisphaera hydrothermalis (strain C41B8)</name>
    <dbReference type="NCBI Taxonomy" id="1304275"/>
    <lineage>
        <taxon>Bacteria</taxon>
        <taxon>Pseudomonadati</taxon>
        <taxon>Pseudomonadota</taxon>
        <taxon>Gammaproteobacteria</taxon>
        <taxon>Salinisphaerales</taxon>
        <taxon>Salinisphaeraceae</taxon>
        <taxon>Salinisphaera</taxon>
    </lineage>
</organism>
<proteinExistence type="inferred from homology"/>
<dbReference type="NCBIfam" id="TIGR00005">
    <property type="entry name" value="rluA_subfam"/>
    <property type="match status" value="1"/>
</dbReference>
<dbReference type="SUPFAM" id="SSF55174">
    <property type="entry name" value="Alpha-L RNA-binding motif"/>
    <property type="match status" value="1"/>
</dbReference>
<dbReference type="Pfam" id="PF00849">
    <property type="entry name" value="PseudoU_synth_2"/>
    <property type="match status" value="1"/>
</dbReference>
<dbReference type="PATRIC" id="fig|1304275.5.peg.2566"/>
<comment type="similarity">
    <text evidence="3 9">Belongs to the pseudouridine synthase RluA family.</text>
</comment>
<dbReference type="GO" id="GO:0160141">
    <property type="term" value="F:23S rRNA pseudouridine(955/2504/2580) synthase activity"/>
    <property type="evidence" value="ECO:0007669"/>
    <property type="project" value="UniProtKB-EC"/>
</dbReference>
<comment type="catalytic activity">
    <reaction evidence="1">
        <text>uridine(955/2504/2580) in 23S rRNA = pseudouridine(955/2504/2580) in 23S rRNA</text>
        <dbReference type="Rhea" id="RHEA:42528"/>
        <dbReference type="Rhea" id="RHEA-COMP:10099"/>
        <dbReference type="Rhea" id="RHEA-COMP:10100"/>
        <dbReference type="ChEBI" id="CHEBI:65314"/>
        <dbReference type="ChEBI" id="CHEBI:65315"/>
        <dbReference type="EC" id="5.4.99.24"/>
    </reaction>
</comment>
<comment type="caution">
    <text evidence="11">The sequence shown here is derived from an EMBL/GenBank/DDBJ whole genome shotgun (WGS) entry which is preliminary data.</text>
</comment>
<dbReference type="EC" id="5.4.99.-" evidence="9"/>
<dbReference type="Gene3D" id="3.30.2350.10">
    <property type="entry name" value="Pseudouridine synthase"/>
    <property type="match status" value="1"/>
</dbReference>
<comment type="function">
    <text evidence="2">Responsible for synthesis of pseudouridine from uracil at positions 955, 2504 and 2580 in 23S ribosomal RNA.</text>
</comment>
<feature type="domain" description="RNA-binding S4" evidence="10">
    <location>
        <begin position="8"/>
        <end position="64"/>
    </location>
</feature>
<keyword evidence="5 8" id="KW-0694">RNA-binding</keyword>
<dbReference type="CDD" id="cd00165">
    <property type="entry name" value="S4"/>
    <property type="match status" value="1"/>
</dbReference>
<dbReference type="InterPro" id="IPR002942">
    <property type="entry name" value="S4_RNA-bd"/>
</dbReference>
<keyword evidence="6 9" id="KW-0413">Isomerase</keyword>
<dbReference type="PROSITE" id="PS50889">
    <property type="entry name" value="S4"/>
    <property type="match status" value="1"/>
</dbReference>
<dbReference type="eggNOG" id="COG0564">
    <property type="taxonomic scope" value="Bacteria"/>
</dbReference>
<comment type="catalytic activity">
    <reaction evidence="9">
        <text>a uridine in RNA = a pseudouridine in RNA</text>
        <dbReference type="Rhea" id="RHEA:48348"/>
        <dbReference type="Rhea" id="RHEA-COMP:12068"/>
        <dbReference type="Rhea" id="RHEA-COMP:12069"/>
        <dbReference type="ChEBI" id="CHEBI:65314"/>
        <dbReference type="ChEBI" id="CHEBI:65315"/>
    </reaction>
</comment>
<dbReference type="InterPro" id="IPR036986">
    <property type="entry name" value="S4_RNA-bd_sf"/>
</dbReference>
<evidence type="ECO:0000313" key="11">
    <source>
        <dbReference type="EMBL" id="KEZ76910.1"/>
    </source>
</evidence>
<sequence>MHANDDGMRLDNFLLREFKNVPKSRVYKIIRSGEVRVNKGRAKPGTRLAASDDVRIPPVRQPAKTDPGRPPDALMAKVNAAIVDETADYLVFAKPAGLAVHAGSGLRFGLIEVLRASRPDEYFELVHRLDRQTSGCLLVARSRAALDDLRAGLNDASATKRYVALVEGRWPHGAIEVDAPLSRDVERAGERVVTVDREGGRASLSLFAPVDFYADATRMDVEIRTGRTHQIRVHAAHCGHPVAADDKYGPNTRASVWRERGLSRLALHAASVQLEFRGRRHHFNAPLADDLAAVFDRLERA</sequence>
<dbReference type="Proteomes" id="UP000028302">
    <property type="component" value="Unassembled WGS sequence"/>
</dbReference>
<evidence type="ECO:0000256" key="6">
    <source>
        <dbReference type="ARBA" id="ARBA00023235"/>
    </source>
</evidence>
<dbReference type="PANTHER" id="PTHR21600">
    <property type="entry name" value="MITOCHONDRIAL RNA PSEUDOURIDINE SYNTHASE"/>
    <property type="match status" value="1"/>
</dbReference>
<dbReference type="PANTHER" id="PTHR21600:SF92">
    <property type="entry name" value="RIBOSOMAL LARGE SUBUNIT PSEUDOURIDINE SYNTHASE C"/>
    <property type="match status" value="1"/>
</dbReference>
<keyword evidence="4" id="KW-0698">rRNA processing</keyword>
<evidence type="ECO:0000259" key="10">
    <source>
        <dbReference type="SMART" id="SM00363"/>
    </source>
</evidence>
<dbReference type="EMBL" id="APNK01000020">
    <property type="protein sequence ID" value="KEZ76910.1"/>
    <property type="molecule type" value="Genomic_DNA"/>
</dbReference>
<dbReference type="GO" id="GO:0003723">
    <property type="term" value="F:RNA binding"/>
    <property type="evidence" value="ECO:0007669"/>
    <property type="project" value="UniProtKB-KW"/>
</dbReference>
<evidence type="ECO:0000256" key="5">
    <source>
        <dbReference type="ARBA" id="ARBA00022884"/>
    </source>
</evidence>
<dbReference type="CDD" id="cd02869">
    <property type="entry name" value="PseudoU_synth_RluA_like"/>
    <property type="match status" value="1"/>
</dbReference>
<evidence type="ECO:0000313" key="12">
    <source>
        <dbReference type="Proteomes" id="UP000028302"/>
    </source>
</evidence>
<protein>
    <recommendedName>
        <fullName evidence="9">Pseudouridine synthase</fullName>
        <ecNumber evidence="9">5.4.99.-</ecNumber>
    </recommendedName>
</protein>
<feature type="active site" evidence="7">
    <location>
        <position position="130"/>
    </location>
</feature>
<dbReference type="InterPro" id="IPR006224">
    <property type="entry name" value="PsdUridine_synth_RluA-like_CS"/>
</dbReference>
<gene>
    <name evidence="11" type="ORF">C41B8_12584</name>
</gene>
<dbReference type="STRING" id="1304275.C41B8_12584"/>
<dbReference type="PROSITE" id="PS01129">
    <property type="entry name" value="PSI_RLU"/>
    <property type="match status" value="1"/>
</dbReference>
<dbReference type="GO" id="GO:0000455">
    <property type="term" value="P:enzyme-directed rRNA pseudouridine synthesis"/>
    <property type="evidence" value="ECO:0007669"/>
    <property type="project" value="TreeGrafter"/>
</dbReference>